<dbReference type="CDD" id="cd07560">
    <property type="entry name" value="Peptidase_S41_CPP"/>
    <property type="match status" value="1"/>
</dbReference>
<dbReference type="FunFam" id="3.90.226.10:FF:000090">
    <property type="entry name" value="Tail-specific protease"/>
    <property type="match status" value="1"/>
</dbReference>
<gene>
    <name evidence="8" type="ORF">ENJ10_04990</name>
</gene>
<dbReference type="InterPro" id="IPR004447">
    <property type="entry name" value="Peptidase_S41A"/>
</dbReference>
<sequence length="532" mass="60058">PFDFTKDEYYYPYRDSLDWAGSAAELDEFWRKRLKNEALSLKIAGKDDDNIRETLTKRYGNLKRRLSQNQSEDVVQIYLNALSSCFDPHTSYFSPKAKDDFNIRMSLSLEGIGARLITENDYTKVVEVIPGGPAAKSGLIKADDLIIGVGQGEEGEMVDVIGWRIDDVVQLIRGKKGTKVRLQLLHDPNALLIDAETIVLTRDKIKLEDSAAKADTLHILSRGQSFVYGVIDIPAFYQDFAAQRRGDPNYKSTTRDVRRLIREMQGQGIDGLILDLRGNGGGFLSEADSLTGLFIKQGPVVQVKDSRGRIMQEVDRNPSVYYDGPLAVLVDQFSASASEIFAAAIQDYGRGIIIGSQTFGKGTVQSAADLNRYFPGSKYKYGQLKLTIRKFYRVTGGSTQNRGVMPDVDMPSRFEHDEVGESSRKNALAWDHIAPAPYVPENEVTPETITRLLRQHQIRLTQDSAFAAYAHKVEELRHKKRPQRYSLNLEKRRAERQDKEEDDKKKKKTDWGLLESGRVLSDLILIQKDGRR</sequence>
<dbReference type="InterPro" id="IPR036034">
    <property type="entry name" value="PDZ_sf"/>
</dbReference>
<evidence type="ECO:0000313" key="8">
    <source>
        <dbReference type="EMBL" id="HED10021.1"/>
    </source>
</evidence>
<dbReference type="Pfam" id="PF11818">
    <property type="entry name" value="DUF3340"/>
    <property type="match status" value="1"/>
</dbReference>
<dbReference type="PANTHER" id="PTHR32060">
    <property type="entry name" value="TAIL-SPECIFIC PROTEASE"/>
    <property type="match status" value="1"/>
</dbReference>
<evidence type="ECO:0000259" key="7">
    <source>
        <dbReference type="PROSITE" id="PS50106"/>
    </source>
</evidence>
<dbReference type="Pfam" id="PF03572">
    <property type="entry name" value="Peptidase_S41"/>
    <property type="match status" value="1"/>
</dbReference>
<dbReference type="GO" id="GO:0004175">
    <property type="term" value="F:endopeptidase activity"/>
    <property type="evidence" value="ECO:0007669"/>
    <property type="project" value="TreeGrafter"/>
</dbReference>
<dbReference type="PROSITE" id="PS50106">
    <property type="entry name" value="PDZ"/>
    <property type="match status" value="1"/>
</dbReference>
<dbReference type="PANTHER" id="PTHR32060:SF22">
    <property type="entry name" value="CARBOXYL-TERMINAL-PROCESSING PEPTIDASE 3, CHLOROPLASTIC"/>
    <property type="match status" value="1"/>
</dbReference>
<dbReference type="NCBIfam" id="TIGR00225">
    <property type="entry name" value="prc"/>
    <property type="match status" value="1"/>
</dbReference>
<evidence type="ECO:0000256" key="6">
    <source>
        <dbReference type="SAM" id="MobiDB-lite"/>
    </source>
</evidence>
<dbReference type="InterPro" id="IPR020992">
    <property type="entry name" value="Tail_Prtase_C"/>
</dbReference>
<accession>A0A7V1PUN1</accession>
<dbReference type="SUPFAM" id="SSF52096">
    <property type="entry name" value="ClpP/crotonase"/>
    <property type="match status" value="1"/>
</dbReference>
<reference evidence="8" key="1">
    <citation type="journal article" date="2020" name="mSystems">
        <title>Genome- and Community-Level Interaction Insights into Carbon Utilization and Element Cycling Functions of Hydrothermarchaeota in Hydrothermal Sediment.</title>
        <authorList>
            <person name="Zhou Z."/>
            <person name="Liu Y."/>
            <person name="Xu W."/>
            <person name="Pan J."/>
            <person name="Luo Z.H."/>
            <person name="Li M."/>
        </authorList>
    </citation>
    <scope>NUCLEOTIDE SEQUENCE [LARGE SCALE GENOMIC DNA]</scope>
    <source>
        <strain evidence="8">HyVt-456</strain>
    </source>
</reference>
<proteinExistence type="inferred from homology"/>
<evidence type="ECO:0000256" key="3">
    <source>
        <dbReference type="ARBA" id="ARBA00022801"/>
    </source>
</evidence>
<dbReference type="GO" id="GO:0030288">
    <property type="term" value="C:outer membrane-bounded periplasmic space"/>
    <property type="evidence" value="ECO:0007669"/>
    <property type="project" value="TreeGrafter"/>
</dbReference>
<dbReference type="GO" id="GO:0006508">
    <property type="term" value="P:proteolysis"/>
    <property type="evidence" value="ECO:0007669"/>
    <property type="project" value="UniProtKB-KW"/>
</dbReference>
<dbReference type="Pfam" id="PF00595">
    <property type="entry name" value="PDZ"/>
    <property type="match status" value="1"/>
</dbReference>
<dbReference type="Gene3D" id="2.30.42.10">
    <property type="match status" value="1"/>
</dbReference>
<dbReference type="Pfam" id="PF17804">
    <property type="entry name" value="TSP_NTD"/>
    <property type="match status" value="1"/>
</dbReference>
<comment type="caution">
    <text evidence="8">The sequence shown here is derived from an EMBL/GenBank/DDBJ whole genome shotgun (WGS) entry which is preliminary data.</text>
</comment>
<dbReference type="InterPro" id="IPR040573">
    <property type="entry name" value="TSP_N"/>
</dbReference>
<keyword evidence="3 5" id="KW-0378">Hydrolase</keyword>
<evidence type="ECO:0000256" key="1">
    <source>
        <dbReference type="ARBA" id="ARBA00009179"/>
    </source>
</evidence>
<feature type="compositionally biased region" description="Basic and acidic residues" evidence="6">
    <location>
        <begin position="490"/>
        <end position="504"/>
    </location>
</feature>
<keyword evidence="4 5" id="KW-0720">Serine protease</keyword>
<dbReference type="GO" id="GO:0008236">
    <property type="term" value="F:serine-type peptidase activity"/>
    <property type="evidence" value="ECO:0007669"/>
    <property type="project" value="UniProtKB-KW"/>
</dbReference>
<dbReference type="SUPFAM" id="SSF50156">
    <property type="entry name" value="PDZ domain-like"/>
    <property type="match status" value="1"/>
</dbReference>
<dbReference type="InterPro" id="IPR005151">
    <property type="entry name" value="Tail-specific_protease"/>
</dbReference>
<dbReference type="SMART" id="SM00228">
    <property type="entry name" value="PDZ"/>
    <property type="match status" value="1"/>
</dbReference>
<evidence type="ECO:0000256" key="5">
    <source>
        <dbReference type="RuleBase" id="RU004404"/>
    </source>
</evidence>
<evidence type="ECO:0000256" key="2">
    <source>
        <dbReference type="ARBA" id="ARBA00022670"/>
    </source>
</evidence>
<name>A0A7V1PUN1_CALAY</name>
<feature type="non-terminal residue" evidence="8">
    <location>
        <position position="1"/>
    </location>
</feature>
<evidence type="ECO:0000256" key="4">
    <source>
        <dbReference type="ARBA" id="ARBA00022825"/>
    </source>
</evidence>
<dbReference type="SMART" id="SM00245">
    <property type="entry name" value="TSPc"/>
    <property type="match status" value="1"/>
</dbReference>
<dbReference type="GO" id="GO:0007165">
    <property type="term" value="P:signal transduction"/>
    <property type="evidence" value="ECO:0007669"/>
    <property type="project" value="TreeGrafter"/>
</dbReference>
<dbReference type="CDD" id="cd06782">
    <property type="entry name" value="cpPDZ_CPP-like"/>
    <property type="match status" value="1"/>
</dbReference>
<dbReference type="InterPro" id="IPR029045">
    <property type="entry name" value="ClpP/crotonase-like_dom_sf"/>
</dbReference>
<comment type="similarity">
    <text evidence="1 5">Belongs to the peptidase S41A family.</text>
</comment>
<feature type="domain" description="PDZ" evidence="7">
    <location>
        <begin position="102"/>
        <end position="173"/>
    </location>
</feature>
<dbReference type="Proteomes" id="UP000886005">
    <property type="component" value="Unassembled WGS sequence"/>
</dbReference>
<dbReference type="EMBL" id="DRLD01000134">
    <property type="protein sequence ID" value="HED10021.1"/>
    <property type="molecule type" value="Genomic_DNA"/>
</dbReference>
<dbReference type="InterPro" id="IPR001478">
    <property type="entry name" value="PDZ"/>
</dbReference>
<dbReference type="Gene3D" id="3.90.226.10">
    <property type="entry name" value="2-enoyl-CoA Hydratase, Chain A, domain 1"/>
    <property type="match status" value="1"/>
</dbReference>
<protein>
    <submittedName>
        <fullName evidence="8">PDZ domain-containing protein</fullName>
    </submittedName>
</protein>
<keyword evidence="2 5" id="KW-0645">Protease</keyword>
<feature type="region of interest" description="Disordered" evidence="6">
    <location>
        <begin position="490"/>
        <end position="509"/>
    </location>
</feature>
<organism evidence="8">
    <name type="scientific">Caldithrix abyssi</name>
    <dbReference type="NCBI Taxonomy" id="187145"/>
    <lineage>
        <taxon>Bacteria</taxon>
        <taxon>Pseudomonadati</taxon>
        <taxon>Calditrichota</taxon>
        <taxon>Calditrichia</taxon>
        <taxon>Calditrichales</taxon>
        <taxon>Calditrichaceae</taxon>
        <taxon>Caldithrix</taxon>
    </lineage>
</organism>
<dbReference type="AlphaFoldDB" id="A0A7V1PUN1"/>